<dbReference type="EMBL" id="CP013232">
    <property type="protein sequence ID" value="AMO96091.1"/>
    <property type="molecule type" value="Genomic_DNA"/>
</dbReference>
<dbReference type="PATRIC" id="fig|158899.10.peg.3437"/>
<organism evidence="1">
    <name type="scientific">Collimonas fungivorans</name>
    <dbReference type="NCBI Taxonomy" id="158899"/>
    <lineage>
        <taxon>Bacteria</taxon>
        <taxon>Pseudomonadati</taxon>
        <taxon>Pseudomonadota</taxon>
        <taxon>Betaproteobacteria</taxon>
        <taxon>Burkholderiales</taxon>
        <taxon>Oxalobacteraceae</taxon>
        <taxon>Collimonas</taxon>
    </lineage>
</organism>
<gene>
    <name evidence="1" type="ORF">CFter6_3458</name>
</gene>
<accession>A0A127PFA2</accession>
<evidence type="ECO:0000313" key="2">
    <source>
        <dbReference type="Proteomes" id="UP000072421"/>
    </source>
</evidence>
<name>A0A127PFA2_9BURK</name>
<sequence>MSLPGLFVTQRTDRGEIVRYRIFIFRWKQHWSQVLLLEYHPVQRSHFFGRILLNAFS</sequence>
<dbReference type="AlphaFoldDB" id="A0A127PFA2"/>
<evidence type="ECO:0000313" key="1">
    <source>
        <dbReference type="EMBL" id="AMO96091.1"/>
    </source>
</evidence>
<protein>
    <submittedName>
        <fullName evidence="1">Uncharacterized protein</fullName>
    </submittedName>
</protein>
<proteinExistence type="predicted"/>
<reference evidence="1 2" key="1">
    <citation type="submission" date="2015-11" db="EMBL/GenBank/DDBJ databases">
        <title>Exploring the genomic traits of fungus-feeding bacterial genus Collimonas.</title>
        <authorList>
            <person name="Song C."/>
            <person name="Schmidt R."/>
            <person name="de Jager V."/>
            <person name="Krzyzanowska D."/>
            <person name="Jongedijk E."/>
            <person name="Cankar K."/>
            <person name="Beekwilder J."/>
            <person name="van Veen A."/>
            <person name="de Boer W."/>
            <person name="van Veen J.A."/>
            <person name="Garbeva P."/>
        </authorList>
    </citation>
    <scope>NUCLEOTIDE SEQUENCE [LARGE SCALE GENOMIC DNA]</scope>
    <source>
        <strain evidence="1 2">Ter6</strain>
    </source>
</reference>
<dbReference type="Proteomes" id="UP000072421">
    <property type="component" value="Chromosome"/>
</dbReference>